<dbReference type="PRINTS" id="PR00469">
    <property type="entry name" value="PNDRDTASEII"/>
</dbReference>
<gene>
    <name evidence="5" type="ORF">ASPVEDRAFT_872232</name>
</gene>
<dbReference type="Pfam" id="PF00743">
    <property type="entry name" value="FMO-like"/>
    <property type="match status" value="1"/>
</dbReference>
<dbReference type="InterPro" id="IPR050775">
    <property type="entry name" value="FAD-binding_Monooxygenases"/>
</dbReference>
<evidence type="ECO:0000256" key="3">
    <source>
        <dbReference type="ARBA" id="ARBA00022857"/>
    </source>
</evidence>
<dbReference type="PANTHER" id="PTHR43098">
    <property type="entry name" value="L-ORNITHINE N(5)-MONOOXYGENASE-RELATED"/>
    <property type="match status" value="1"/>
</dbReference>
<dbReference type="PANTHER" id="PTHR43098:SF5">
    <property type="entry name" value="DUAL-FUNCTIONAL MONOOXYGENASE_METHYLTRANSFERASE PSOF"/>
    <property type="match status" value="1"/>
</dbReference>
<dbReference type="GO" id="GO:0050660">
    <property type="term" value="F:flavin adenine dinucleotide binding"/>
    <property type="evidence" value="ECO:0007669"/>
    <property type="project" value="InterPro"/>
</dbReference>
<dbReference type="GeneID" id="63733521"/>
<proteinExistence type="predicted"/>
<keyword evidence="3" id="KW-0521">NADP</keyword>
<protein>
    <recommendedName>
        <fullName evidence="7">FAD/NAD(P)-binding domain-containing protein</fullName>
    </recommendedName>
</protein>
<evidence type="ECO:0008006" key="7">
    <source>
        <dbReference type="Google" id="ProtNLM"/>
    </source>
</evidence>
<dbReference type="AlphaFoldDB" id="A0A1L9P4X2"/>
<dbReference type="RefSeq" id="XP_040662257.1">
    <property type="nucleotide sequence ID" value="XM_040818010.1"/>
</dbReference>
<dbReference type="EMBL" id="KV878125">
    <property type="protein sequence ID" value="OJI96494.1"/>
    <property type="molecule type" value="Genomic_DNA"/>
</dbReference>
<evidence type="ECO:0000313" key="5">
    <source>
        <dbReference type="EMBL" id="OJI96494.1"/>
    </source>
</evidence>
<dbReference type="Gene3D" id="3.50.50.60">
    <property type="entry name" value="FAD/NAD(P)-binding domain"/>
    <property type="match status" value="2"/>
</dbReference>
<evidence type="ECO:0000256" key="4">
    <source>
        <dbReference type="ARBA" id="ARBA00023002"/>
    </source>
</evidence>
<dbReference type="Proteomes" id="UP000184073">
    <property type="component" value="Unassembled WGS sequence"/>
</dbReference>
<dbReference type="InterPro" id="IPR036188">
    <property type="entry name" value="FAD/NAD-bd_sf"/>
</dbReference>
<organism evidence="5 6">
    <name type="scientific">Aspergillus versicolor CBS 583.65</name>
    <dbReference type="NCBI Taxonomy" id="1036611"/>
    <lineage>
        <taxon>Eukaryota</taxon>
        <taxon>Fungi</taxon>
        <taxon>Dikarya</taxon>
        <taxon>Ascomycota</taxon>
        <taxon>Pezizomycotina</taxon>
        <taxon>Eurotiomycetes</taxon>
        <taxon>Eurotiomycetidae</taxon>
        <taxon>Eurotiales</taxon>
        <taxon>Aspergillaceae</taxon>
        <taxon>Aspergillus</taxon>
        <taxon>Aspergillus subgen. Nidulantes</taxon>
    </lineage>
</organism>
<dbReference type="GO" id="GO:0050661">
    <property type="term" value="F:NADP binding"/>
    <property type="evidence" value="ECO:0007669"/>
    <property type="project" value="InterPro"/>
</dbReference>
<dbReference type="STRING" id="1036611.A0A1L9P4X2"/>
<evidence type="ECO:0000256" key="1">
    <source>
        <dbReference type="ARBA" id="ARBA00022630"/>
    </source>
</evidence>
<keyword evidence="6" id="KW-1185">Reference proteome</keyword>
<sequence>MPSKTETQPDFDAIVVGAGFGGIYMCKTLVAQGLSTKVIEAAPDVGGTWFWNRYPGALSDTRSFLYRYSWDREDLRQYPWKREYLKQPEILAYLKHVVERHDLRQYMQFNTEMQGASYDNERNLWTVSLSSDQQLTTRYLITAVGLLSKINYPDIAGLSSFKGEMYHTGNWPASYDFKGKRVGVIGNGSTGVQLVTALADQDVNQLLSFQRHPQYVVPAGDAEVSPETRQDLDRRWEKVWREVKNSTFGFGFEESSKPTFSVSEEERERIFDEAWAKGGGFYFMFGTFCDISSNEEANRAAGEFIRRKIRQKVKDPVKAEKLMPYDWYARRPLCDTGYYEKFNRANVDVVDIKTNPITRITEKGIQTTEGEYELDVLIFATGFDAVDGNYKRMRIQGASETLQARWQEEPSSFLGVSIPGFPNLFSILGPNSPFTNLPPLIEVQVEFIANMISHAGKAAAPRIEADSGALQDWIHKCDELSAGSLFRKTDSWIFGANVAGKKRSVLFYFGGLAMYRQVLRNIVEDGYKGFSFEM</sequence>
<evidence type="ECO:0000256" key="2">
    <source>
        <dbReference type="ARBA" id="ARBA00022827"/>
    </source>
</evidence>
<keyword evidence="2" id="KW-0274">FAD</keyword>
<dbReference type="InterPro" id="IPR020946">
    <property type="entry name" value="Flavin_mOase-like"/>
</dbReference>
<keyword evidence="1" id="KW-0285">Flavoprotein</keyword>
<evidence type="ECO:0000313" key="6">
    <source>
        <dbReference type="Proteomes" id="UP000184073"/>
    </source>
</evidence>
<dbReference type="OrthoDB" id="66881at2759"/>
<dbReference type="SUPFAM" id="SSF51905">
    <property type="entry name" value="FAD/NAD(P)-binding domain"/>
    <property type="match status" value="2"/>
</dbReference>
<dbReference type="VEuPathDB" id="FungiDB:ASPVEDRAFT_872232"/>
<keyword evidence="4" id="KW-0560">Oxidoreductase</keyword>
<accession>A0A1L9P4X2</accession>
<dbReference type="GO" id="GO:0004499">
    <property type="term" value="F:N,N-dimethylaniline monooxygenase activity"/>
    <property type="evidence" value="ECO:0007669"/>
    <property type="project" value="InterPro"/>
</dbReference>
<reference evidence="6" key="1">
    <citation type="journal article" date="2017" name="Genome Biol.">
        <title>Comparative genomics reveals high biological diversity and specific adaptations in the industrially and medically important fungal genus Aspergillus.</title>
        <authorList>
            <person name="de Vries R.P."/>
            <person name="Riley R."/>
            <person name="Wiebenga A."/>
            <person name="Aguilar-Osorio G."/>
            <person name="Amillis S."/>
            <person name="Uchima C.A."/>
            <person name="Anderluh G."/>
            <person name="Asadollahi M."/>
            <person name="Askin M."/>
            <person name="Barry K."/>
            <person name="Battaglia E."/>
            <person name="Bayram O."/>
            <person name="Benocci T."/>
            <person name="Braus-Stromeyer S.A."/>
            <person name="Caldana C."/>
            <person name="Canovas D."/>
            <person name="Cerqueira G.C."/>
            <person name="Chen F."/>
            <person name="Chen W."/>
            <person name="Choi C."/>
            <person name="Clum A."/>
            <person name="Dos Santos R.A."/>
            <person name="Damasio A.R."/>
            <person name="Diallinas G."/>
            <person name="Emri T."/>
            <person name="Fekete E."/>
            <person name="Flipphi M."/>
            <person name="Freyberg S."/>
            <person name="Gallo A."/>
            <person name="Gournas C."/>
            <person name="Habgood R."/>
            <person name="Hainaut M."/>
            <person name="Harispe M.L."/>
            <person name="Henrissat B."/>
            <person name="Hilden K.S."/>
            <person name="Hope R."/>
            <person name="Hossain A."/>
            <person name="Karabika E."/>
            <person name="Karaffa L."/>
            <person name="Karanyi Z."/>
            <person name="Krasevec N."/>
            <person name="Kuo A."/>
            <person name="Kusch H."/>
            <person name="LaButti K."/>
            <person name="Lagendijk E.L."/>
            <person name="Lapidus A."/>
            <person name="Levasseur A."/>
            <person name="Lindquist E."/>
            <person name="Lipzen A."/>
            <person name="Logrieco A.F."/>
            <person name="MacCabe A."/>
            <person name="Maekelae M.R."/>
            <person name="Malavazi I."/>
            <person name="Melin P."/>
            <person name="Meyer V."/>
            <person name="Mielnichuk N."/>
            <person name="Miskei M."/>
            <person name="Molnar A.P."/>
            <person name="Mule G."/>
            <person name="Ngan C.Y."/>
            <person name="Orejas M."/>
            <person name="Orosz E."/>
            <person name="Ouedraogo J.P."/>
            <person name="Overkamp K.M."/>
            <person name="Park H.-S."/>
            <person name="Perrone G."/>
            <person name="Piumi F."/>
            <person name="Punt P.J."/>
            <person name="Ram A.F."/>
            <person name="Ramon A."/>
            <person name="Rauscher S."/>
            <person name="Record E."/>
            <person name="Riano-Pachon D.M."/>
            <person name="Robert V."/>
            <person name="Roehrig J."/>
            <person name="Ruller R."/>
            <person name="Salamov A."/>
            <person name="Salih N.S."/>
            <person name="Samson R.A."/>
            <person name="Sandor E."/>
            <person name="Sanguinetti M."/>
            <person name="Schuetze T."/>
            <person name="Sepcic K."/>
            <person name="Shelest E."/>
            <person name="Sherlock G."/>
            <person name="Sophianopoulou V."/>
            <person name="Squina F.M."/>
            <person name="Sun H."/>
            <person name="Susca A."/>
            <person name="Todd R.B."/>
            <person name="Tsang A."/>
            <person name="Unkles S.E."/>
            <person name="van de Wiele N."/>
            <person name="van Rossen-Uffink D."/>
            <person name="Oliveira J.V."/>
            <person name="Vesth T.C."/>
            <person name="Visser J."/>
            <person name="Yu J.-H."/>
            <person name="Zhou M."/>
            <person name="Andersen M.R."/>
            <person name="Archer D.B."/>
            <person name="Baker S.E."/>
            <person name="Benoit I."/>
            <person name="Brakhage A.A."/>
            <person name="Braus G.H."/>
            <person name="Fischer R."/>
            <person name="Frisvad J.C."/>
            <person name="Goldman G.H."/>
            <person name="Houbraken J."/>
            <person name="Oakley B."/>
            <person name="Pocsi I."/>
            <person name="Scazzocchio C."/>
            <person name="Seiboth B."/>
            <person name="vanKuyk P.A."/>
            <person name="Wortman J."/>
            <person name="Dyer P.S."/>
            <person name="Grigoriev I.V."/>
        </authorList>
    </citation>
    <scope>NUCLEOTIDE SEQUENCE [LARGE SCALE GENOMIC DNA]</scope>
    <source>
        <strain evidence="6">CBS 583.65</strain>
    </source>
</reference>
<name>A0A1L9P4X2_ASPVE</name>